<keyword evidence="3" id="KW-1185">Reference proteome</keyword>
<dbReference type="PANTHER" id="PTHR10000:SF8">
    <property type="entry name" value="HAD SUPERFAMILY HYDROLASE-LIKE, TYPE 3"/>
    <property type="match status" value="1"/>
</dbReference>
<dbReference type="AlphaFoldDB" id="A0A4P6EH25"/>
<gene>
    <name evidence="2" type="ORF">ET475_09910</name>
</gene>
<dbReference type="InterPro" id="IPR023214">
    <property type="entry name" value="HAD_sf"/>
</dbReference>
<feature type="compositionally biased region" description="Gly residues" evidence="1">
    <location>
        <begin position="102"/>
        <end position="135"/>
    </location>
</feature>
<dbReference type="OrthoDB" id="3180855at2"/>
<reference evidence="2 3" key="1">
    <citation type="submission" date="2019-01" db="EMBL/GenBank/DDBJ databases">
        <title>Genome sequencing of strain DFW100M-13.</title>
        <authorList>
            <person name="Heo J."/>
            <person name="Kim S.-J."/>
            <person name="Kim J.-S."/>
            <person name="Hong S.-B."/>
            <person name="Kwon S.-W."/>
        </authorList>
    </citation>
    <scope>NUCLEOTIDE SEQUENCE [LARGE SCALE GENOMIC DNA]</scope>
    <source>
        <strain evidence="2 3">DFW100M-13</strain>
    </source>
</reference>
<proteinExistence type="predicted"/>
<dbReference type="SUPFAM" id="SSF56784">
    <property type="entry name" value="HAD-like"/>
    <property type="match status" value="1"/>
</dbReference>
<dbReference type="Gene3D" id="3.30.1240.10">
    <property type="match status" value="1"/>
</dbReference>
<dbReference type="Gene3D" id="3.40.50.1000">
    <property type="entry name" value="HAD superfamily/HAD-like"/>
    <property type="match status" value="2"/>
</dbReference>
<protein>
    <submittedName>
        <fullName evidence="2">HAD family phosphatase</fullName>
    </submittedName>
</protein>
<accession>A0A4P6EH25</accession>
<dbReference type="GO" id="GO:0000287">
    <property type="term" value="F:magnesium ion binding"/>
    <property type="evidence" value="ECO:0007669"/>
    <property type="project" value="TreeGrafter"/>
</dbReference>
<organism evidence="2 3">
    <name type="scientific">Microbacterium protaetiae</name>
    <dbReference type="NCBI Taxonomy" id="2509458"/>
    <lineage>
        <taxon>Bacteria</taxon>
        <taxon>Bacillati</taxon>
        <taxon>Actinomycetota</taxon>
        <taxon>Actinomycetes</taxon>
        <taxon>Micrococcales</taxon>
        <taxon>Microbacteriaceae</taxon>
        <taxon>Microbacterium</taxon>
    </lineage>
</organism>
<dbReference type="InterPro" id="IPR036412">
    <property type="entry name" value="HAD-like_sf"/>
</dbReference>
<evidence type="ECO:0000256" key="1">
    <source>
        <dbReference type="SAM" id="MobiDB-lite"/>
    </source>
</evidence>
<dbReference type="PANTHER" id="PTHR10000">
    <property type="entry name" value="PHOSPHOSERINE PHOSPHATASE"/>
    <property type="match status" value="1"/>
</dbReference>
<evidence type="ECO:0000313" key="2">
    <source>
        <dbReference type="EMBL" id="QAY61810.1"/>
    </source>
</evidence>
<dbReference type="GO" id="GO:0016791">
    <property type="term" value="F:phosphatase activity"/>
    <property type="evidence" value="ECO:0007669"/>
    <property type="project" value="TreeGrafter"/>
</dbReference>
<dbReference type="KEGG" id="mprt:ET475_09910"/>
<dbReference type="EMBL" id="CP035494">
    <property type="protein sequence ID" value="QAY61810.1"/>
    <property type="molecule type" value="Genomic_DNA"/>
</dbReference>
<dbReference type="PROSITE" id="PS01228">
    <property type="entry name" value="COF_1"/>
    <property type="match status" value="1"/>
</dbReference>
<name>A0A4P6EH25_9MICO</name>
<dbReference type="Proteomes" id="UP000293995">
    <property type="component" value="Chromosome"/>
</dbReference>
<feature type="region of interest" description="Disordered" evidence="1">
    <location>
        <begin position="102"/>
        <end position="138"/>
    </location>
</feature>
<dbReference type="Pfam" id="PF08282">
    <property type="entry name" value="Hydrolase_3"/>
    <property type="match status" value="2"/>
</dbReference>
<dbReference type="GO" id="GO:0005829">
    <property type="term" value="C:cytosol"/>
    <property type="evidence" value="ECO:0007669"/>
    <property type="project" value="TreeGrafter"/>
</dbReference>
<sequence length="321" mass="33918">MEVDSSDEAVELIEQVAEHVATRLLIALDVDGTVLLEDESPSPGVVAAVGDAHAAGHEVMLATGRSWEGTRGILQLLELEPEYVVCSNGAVIMRRVDGPGYGSGAGSGSESGRGPGSGARSGYGYGSGSGSGSGSGYERFHTETFDPTEVLQLIHDNVTKAHYMVELADGTRLYTEPMDDWNLTHAQRVPFVELSAQPVSRVVVVSPGQTEQDFVDLVRRIGLNQVSYAIGWTAWLDIAPMGVDKASGLELVRGWLGHDPAHVLVIGDGRNDLGMFRWALENGGRAVAMAQGPQEVRDAAGETTLSVADGGVAAVLRKLGR</sequence>
<evidence type="ECO:0000313" key="3">
    <source>
        <dbReference type="Proteomes" id="UP000293995"/>
    </source>
</evidence>